<organism evidence="7 8">
    <name type="scientific">Ranitomeya imitator</name>
    <name type="common">mimic poison frog</name>
    <dbReference type="NCBI Taxonomy" id="111125"/>
    <lineage>
        <taxon>Eukaryota</taxon>
        <taxon>Metazoa</taxon>
        <taxon>Chordata</taxon>
        <taxon>Craniata</taxon>
        <taxon>Vertebrata</taxon>
        <taxon>Euteleostomi</taxon>
        <taxon>Amphibia</taxon>
        <taxon>Batrachia</taxon>
        <taxon>Anura</taxon>
        <taxon>Neobatrachia</taxon>
        <taxon>Hyloidea</taxon>
        <taxon>Dendrobatidae</taxon>
        <taxon>Dendrobatinae</taxon>
        <taxon>Ranitomeya</taxon>
    </lineage>
</organism>
<reference evidence="7" key="1">
    <citation type="submission" date="2023-07" db="EMBL/GenBank/DDBJ databases">
        <authorList>
            <person name="Stuckert A."/>
        </authorList>
    </citation>
    <scope>NUCLEOTIDE SEQUENCE</scope>
</reference>
<evidence type="ECO:0000256" key="5">
    <source>
        <dbReference type="SAM" id="MobiDB-lite"/>
    </source>
</evidence>
<keyword evidence="4" id="KW-0496">Mitochondrion</keyword>
<dbReference type="Proteomes" id="UP001176940">
    <property type="component" value="Unassembled WGS sequence"/>
</dbReference>
<proteinExistence type="inferred from homology"/>
<dbReference type="SUPFAM" id="SSF75620">
    <property type="entry name" value="Release factor"/>
    <property type="match status" value="1"/>
</dbReference>
<feature type="compositionally biased region" description="Basic and acidic residues" evidence="5">
    <location>
        <begin position="133"/>
        <end position="143"/>
    </location>
</feature>
<dbReference type="PANTHER" id="PTHR46203">
    <property type="entry name" value="PROBABLE PEPTIDE CHAIN RELEASE FACTOR C12ORF65"/>
    <property type="match status" value="1"/>
</dbReference>
<comment type="similarity">
    <text evidence="2">Belongs to the prokaryotic/mitochondrial release factor family.</text>
</comment>
<accession>A0ABN9LLY7</accession>
<protein>
    <recommendedName>
        <fullName evidence="6">Prokaryotic-type class I peptide chain release factors domain-containing protein</fullName>
    </recommendedName>
</protein>
<dbReference type="Gene3D" id="3.30.160.20">
    <property type="match status" value="1"/>
</dbReference>
<comment type="caution">
    <text evidence="7">The sequence shown here is derived from an EMBL/GenBank/DDBJ whole genome shotgun (WGS) entry which is preliminary data.</text>
</comment>
<evidence type="ECO:0000313" key="8">
    <source>
        <dbReference type="Proteomes" id="UP001176940"/>
    </source>
</evidence>
<feature type="domain" description="Prokaryotic-type class I peptide chain release factors" evidence="6">
    <location>
        <begin position="59"/>
        <end position="157"/>
    </location>
</feature>
<evidence type="ECO:0000259" key="6">
    <source>
        <dbReference type="Pfam" id="PF00472"/>
    </source>
</evidence>
<evidence type="ECO:0000313" key="7">
    <source>
        <dbReference type="EMBL" id="CAJ0942074.1"/>
    </source>
</evidence>
<dbReference type="Pfam" id="PF00472">
    <property type="entry name" value="RF-1"/>
    <property type="match status" value="1"/>
</dbReference>
<feature type="region of interest" description="Disordered" evidence="5">
    <location>
        <begin position="133"/>
        <end position="156"/>
    </location>
</feature>
<evidence type="ECO:0000256" key="1">
    <source>
        <dbReference type="ARBA" id="ARBA00004173"/>
    </source>
</evidence>
<evidence type="ECO:0000256" key="2">
    <source>
        <dbReference type="ARBA" id="ARBA00010835"/>
    </source>
</evidence>
<name>A0ABN9LLY7_9NEOB</name>
<sequence length="170" mass="20130">MKGYSRSYTALYLKYKCSQSMSSPVIFCLPKLLSWKPWIPAKQLHFLKPWTVGILTQRNLMKKDLEEQFVRGHGPGGQATNKTNNCVVLKHIPSGIVVKCHQTRSTEVNRIRARRILQEKVDFFYKRESSDVFKQKEETEKKKQEKRRKAKDNLERKKLFKEMQNLEIKE</sequence>
<keyword evidence="8" id="KW-1185">Reference proteome</keyword>
<comment type="subcellular location">
    <subcellularLocation>
        <location evidence="1">Mitochondrion</location>
    </subcellularLocation>
</comment>
<evidence type="ECO:0000256" key="4">
    <source>
        <dbReference type="ARBA" id="ARBA00023128"/>
    </source>
</evidence>
<dbReference type="InterPro" id="IPR000352">
    <property type="entry name" value="Pep_chain_release_fac_I"/>
</dbReference>
<dbReference type="EMBL" id="CAUEEQ010019638">
    <property type="protein sequence ID" value="CAJ0942074.1"/>
    <property type="molecule type" value="Genomic_DNA"/>
</dbReference>
<evidence type="ECO:0000256" key="3">
    <source>
        <dbReference type="ARBA" id="ARBA00022946"/>
    </source>
</evidence>
<dbReference type="InterPro" id="IPR052405">
    <property type="entry name" value="Mito_Transl_Release_Factor"/>
</dbReference>
<keyword evidence="3" id="KW-0809">Transit peptide</keyword>
<gene>
    <name evidence="7" type="ORF">RIMI_LOCUS9460995</name>
</gene>
<dbReference type="PANTHER" id="PTHR46203:SF1">
    <property type="entry name" value="MITOCHONDRIAL TRANSLATION RELEASE FACTOR IN RESCUE"/>
    <property type="match status" value="1"/>
</dbReference>
<dbReference type="InterPro" id="IPR045853">
    <property type="entry name" value="Pep_chain_release_fac_I_sf"/>
</dbReference>